<feature type="coiled-coil region" evidence="1">
    <location>
        <begin position="36"/>
        <end position="63"/>
    </location>
</feature>
<sequence length="263" mass="29689">MQDSDPNQLPMLVNSTSNVAHCNDITIQDSDPNQVLIRLQRDHDQLQARYSALQEKYNNTVANHDAQIKAKQSTIDNIHRDRRRVVTQATEYRLGEQAEKDYHKVKRENASLKAEHLGNGSAFNVLSDVTAQYQGQLLHEQRARRLAEDDRKTAYDSVDASHVDQFMLIHQVSELQDQVASLEKDNQNLQKLLEGEKHGVKKEVSEPKTDFHADQDNDASVAHGASVNPSPSLAPQSHCLHSAAGLRPKAKSQRCLRFTQREC</sequence>
<dbReference type="Proteomes" id="UP000799757">
    <property type="component" value="Unassembled WGS sequence"/>
</dbReference>
<proteinExistence type="predicted"/>
<evidence type="ECO:0000256" key="1">
    <source>
        <dbReference type="SAM" id="Coils"/>
    </source>
</evidence>
<evidence type="ECO:0000256" key="2">
    <source>
        <dbReference type="SAM" id="MobiDB-lite"/>
    </source>
</evidence>
<organism evidence="3 4">
    <name type="scientific">Melanomma pulvis-pyrius CBS 109.77</name>
    <dbReference type="NCBI Taxonomy" id="1314802"/>
    <lineage>
        <taxon>Eukaryota</taxon>
        <taxon>Fungi</taxon>
        <taxon>Dikarya</taxon>
        <taxon>Ascomycota</taxon>
        <taxon>Pezizomycotina</taxon>
        <taxon>Dothideomycetes</taxon>
        <taxon>Pleosporomycetidae</taxon>
        <taxon>Pleosporales</taxon>
        <taxon>Melanommataceae</taxon>
        <taxon>Melanomma</taxon>
    </lineage>
</organism>
<accession>A0A6A6X9P2</accession>
<protein>
    <submittedName>
        <fullName evidence="3">Uncharacterized protein</fullName>
    </submittedName>
</protein>
<keyword evidence="4" id="KW-1185">Reference proteome</keyword>
<feature type="region of interest" description="Disordered" evidence="2">
    <location>
        <begin position="210"/>
        <end position="238"/>
    </location>
</feature>
<name>A0A6A6X9P2_9PLEO</name>
<gene>
    <name evidence="3" type="ORF">K505DRAFT_418315</name>
</gene>
<reference evidence="3" key="1">
    <citation type="journal article" date="2020" name="Stud. Mycol.">
        <title>101 Dothideomycetes genomes: a test case for predicting lifestyles and emergence of pathogens.</title>
        <authorList>
            <person name="Haridas S."/>
            <person name="Albert R."/>
            <person name="Binder M."/>
            <person name="Bloem J."/>
            <person name="Labutti K."/>
            <person name="Salamov A."/>
            <person name="Andreopoulos B."/>
            <person name="Baker S."/>
            <person name="Barry K."/>
            <person name="Bills G."/>
            <person name="Bluhm B."/>
            <person name="Cannon C."/>
            <person name="Castanera R."/>
            <person name="Culley D."/>
            <person name="Daum C."/>
            <person name="Ezra D."/>
            <person name="Gonzalez J."/>
            <person name="Henrissat B."/>
            <person name="Kuo A."/>
            <person name="Liang C."/>
            <person name="Lipzen A."/>
            <person name="Lutzoni F."/>
            <person name="Magnuson J."/>
            <person name="Mondo S."/>
            <person name="Nolan M."/>
            <person name="Ohm R."/>
            <person name="Pangilinan J."/>
            <person name="Park H.-J."/>
            <person name="Ramirez L."/>
            <person name="Alfaro M."/>
            <person name="Sun H."/>
            <person name="Tritt A."/>
            <person name="Yoshinaga Y."/>
            <person name="Zwiers L.-H."/>
            <person name="Turgeon B."/>
            <person name="Goodwin S."/>
            <person name="Spatafora J."/>
            <person name="Crous P."/>
            <person name="Grigoriev I."/>
        </authorList>
    </citation>
    <scope>NUCLEOTIDE SEQUENCE</scope>
    <source>
        <strain evidence="3">CBS 109.77</strain>
    </source>
</reference>
<keyword evidence="1" id="KW-0175">Coiled coil</keyword>
<evidence type="ECO:0000313" key="4">
    <source>
        <dbReference type="Proteomes" id="UP000799757"/>
    </source>
</evidence>
<dbReference type="AlphaFoldDB" id="A0A6A6X9P2"/>
<evidence type="ECO:0000313" key="3">
    <source>
        <dbReference type="EMBL" id="KAF2792655.1"/>
    </source>
</evidence>
<dbReference type="EMBL" id="MU001960">
    <property type="protein sequence ID" value="KAF2792655.1"/>
    <property type="molecule type" value="Genomic_DNA"/>
</dbReference>